<keyword evidence="5" id="KW-0614">Plasmid</keyword>
<feature type="coiled-coil region" evidence="3">
    <location>
        <begin position="164"/>
        <end position="247"/>
    </location>
</feature>
<evidence type="ECO:0000256" key="2">
    <source>
        <dbReference type="ARBA" id="ARBA00022840"/>
    </source>
</evidence>
<evidence type="ECO:0000256" key="1">
    <source>
        <dbReference type="ARBA" id="ARBA00022741"/>
    </source>
</evidence>
<keyword evidence="3" id="KW-0175">Coiled coil</keyword>
<geneLocation type="plasmid" evidence="5">
    <name>p1005578_vga</name>
</geneLocation>
<dbReference type="InterPro" id="IPR051309">
    <property type="entry name" value="ABCF_ATPase"/>
</dbReference>
<dbReference type="InterPro" id="IPR027417">
    <property type="entry name" value="P-loop_NTPase"/>
</dbReference>
<accession>A0A6H0A0Y7</accession>
<dbReference type="CDD" id="cd03221">
    <property type="entry name" value="ABCF_EF-3"/>
    <property type="match status" value="2"/>
</dbReference>
<evidence type="ECO:0000259" key="4">
    <source>
        <dbReference type="PROSITE" id="PS50893"/>
    </source>
</evidence>
<dbReference type="GO" id="GO:0016887">
    <property type="term" value="F:ATP hydrolysis activity"/>
    <property type="evidence" value="ECO:0007669"/>
    <property type="project" value="InterPro"/>
</dbReference>
<dbReference type="AlphaFoldDB" id="A0A6H0A0Y7"/>
<evidence type="ECO:0000313" key="5">
    <source>
        <dbReference type="EMBL" id="QIS31360.1"/>
    </source>
</evidence>
<dbReference type="EMBL" id="MN909556">
    <property type="protein sequence ID" value="QIS31360.1"/>
    <property type="molecule type" value="Genomic_DNA"/>
</dbReference>
<dbReference type="NCBIfam" id="NF000170">
    <property type="entry name" value="ABCF_Vga_all"/>
    <property type="match status" value="1"/>
</dbReference>
<dbReference type="InterPro" id="IPR032781">
    <property type="entry name" value="ABC_tran_Xtn"/>
</dbReference>
<reference evidence="5" key="1">
    <citation type="submission" date="2020-01" db="EMBL/GenBank/DDBJ databases">
        <title>Characterization of a novel vga gene recovered from a Staphylococcus saprophyticus causing a community-acquired urinary tract infection: Report from SENTRY Antimicrobial Surveillance Program 2017.</title>
        <authorList>
            <person name="Deshpande L.M."/>
            <person name="Cantrell L."/>
            <person name="Romero J.R."/>
            <person name="Carvalhaes C."/>
            <person name="Sader H.S."/>
            <person name="Mendes R.E."/>
        </authorList>
    </citation>
    <scope>NUCLEOTIDE SEQUENCE</scope>
    <source>
        <strain evidence="5">1005578</strain>
        <plasmid evidence="5">p1005578_vga</plasmid>
    </source>
</reference>
<sequence>MVIKEIKQLKFGIRDRTLFEIPLLQVQAKERIGLVGKNGTGKTSLLEIIAGKKRTEQGMVTGEATTTLLPQLKQTNTVQSGGEITQDYIDTALKEKADLLLADEPTTNLDTEKIEKLEKTLHRFHGAIIIVSHDRAFLDAICDTIWEIDDGKLNVYKGSYSDYVAQKELKIRQQEAAYETYMQKKQQLEQALVQKERKANRASKKPKNISASEARIIGAKPYFAKKQKKLQQAAKSIETRIDKLEKVEKVREQPKIKMDLPSSEGLHGKFIIRGEHVGGKVGKRTLWKPTDFYIKGGDKVALIGNNGTGKTTLIKHIMKEETGITVSSAVKLAYFSQNLDILNKQESILDNVMSTSIQDETTVRTVLARLHFFRDDVYKTVNILSGGERVKVAFAKIFVSDSNMLILDEPTNFLDIEALEALEELLIDYEGTLLFVSHDRVFVNNIANRIFSIEDNKLNIFDGTYEHYKNYSPKPAADTNKQELLVIENKITEVLGKLSLEPSEELDQEFQELLRLKNKLLSD</sequence>
<dbReference type="Gene3D" id="3.40.50.300">
    <property type="entry name" value="P-loop containing nucleotide triphosphate hydrolases"/>
    <property type="match status" value="3"/>
</dbReference>
<feature type="domain" description="ABC transporter" evidence="4">
    <location>
        <begin position="272"/>
        <end position="480"/>
    </location>
</feature>
<dbReference type="SMART" id="SM00382">
    <property type="entry name" value="AAA"/>
    <property type="match status" value="2"/>
</dbReference>
<keyword evidence="1" id="KW-0547">Nucleotide-binding</keyword>
<dbReference type="InterPro" id="IPR003439">
    <property type="entry name" value="ABC_transporter-like_ATP-bd"/>
</dbReference>
<proteinExistence type="predicted"/>
<dbReference type="PROSITE" id="PS00211">
    <property type="entry name" value="ABC_TRANSPORTER_1"/>
    <property type="match status" value="1"/>
</dbReference>
<keyword evidence="2" id="KW-0067">ATP-binding</keyword>
<name>A0A6H0A0Y7_STASA</name>
<dbReference type="InterPro" id="IPR003593">
    <property type="entry name" value="AAA+_ATPase"/>
</dbReference>
<dbReference type="InterPro" id="IPR017871">
    <property type="entry name" value="ABC_transporter-like_CS"/>
</dbReference>
<dbReference type="PROSITE" id="PS50893">
    <property type="entry name" value="ABC_TRANSPORTER_2"/>
    <property type="match status" value="1"/>
</dbReference>
<dbReference type="PANTHER" id="PTHR42855:SF2">
    <property type="entry name" value="DRUG RESISTANCE ABC TRANSPORTER,ATP-BINDING PROTEIN"/>
    <property type="match status" value="1"/>
</dbReference>
<dbReference type="PANTHER" id="PTHR42855">
    <property type="entry name" value="ABC TRANSPORTER ATP-BINDING SUBUNIT"/>
    <property type="match status" value="1"/>
</dbReference>
<organism evidence="5">
    <name type="scientific">Staphylococcus saprophyticus</name>
    <dbReference type="NCBI Taxonomy" id="29385"/>
    <lineage>
        <taxon>Bacteria</taxon>
        <taxon>Bacillati</taxon>
        <taxon>Bacillota</taxon>
        <taxon>Bacilli</taxon>
        <taxon>Bacillales</taxon>
        <taxon>Staphylococcaceae</taxon>
        <taxon>Staphylococcus</taxon>
    </lineage>
</organism>
<dbReference type="SUPFAM" id="SSF52540">
    <property type="entry name" value="P-loop containing nucleoside triphosphate hydrolases"/>
    <property type="match status" value="2"/>
</dbReference>
<dbReference type="Pfam" id="PF12848">
    <property type="entry name" value="ABC_tran_Xtn"/>
    <property type="match status" value="1"/>
</dbReference>
<evidence type="ECO:0000256" key="3">
    <source>
        <dbReference type="SAM" id="Coils"/>
    </source>
</evidence>
<dbReference type="Pfam" id="PF00005">
    <property type="entry name" value="ABC_tran"/>
    <property type="match status" value="2"/>
</dbReference>
<gene>
    <name evidence="5" type="primary">vga</name>
</gene>
<dbReference type="NCBIfam" id="NF000355">
    <property type="entry name" value="ribo_prot_ABC_F"/>
    <property type="match status" value="1"/>
</dbReference>
<dbReference type="RefSeq" id="WP_031896209.1">
    <property type="nucleotide sequence ID" value="NZ_CP054441.1"/>
</dbReference>
<protein>
    <submittedName>
        <fullName evidence="5">Vga family ABC-F type ribosomal protection protein</fullName>
    </submittedName>
</protein>
<dbReference type="GO" id="GO:0005524">
    <property type="term" value="F:ATP binding"/>
    <property type="evidence" value="ECO:0007669"/>
    <property type="project" value="UniProtKB-KW"/>
</dbReference>